<feature type="transmembrane region" description="Helical" evidence="6">
    <location>
        <begin position="196"/>
        <end position="218"/>
    </location>
</feature>
<evidence type="ECO:0000256" key="2">
    <source>
        <dbReference type="ARBA" id="ARBA00022475"/>
    </source>
</evidence>
<dbReference type="RefSeq" id="WP_335959458.1">
    <property type="nucleotide sequence ID" value="NZ_JAXBLX010000005.1"/>
</dbReference>
<evidence type="ECO:0000256" key="6">
    <source>
        <dbReference type="SAM" id="Phobius"/>
    </source>
</evidence>
<evidence type="ECO:0000256" key="3">
    <source>
        <dbReference type="ARBA" id="ARBA00022692"/>
    </source>
</evidence>
<comment type="subcellular location">
    <subcellularLocation>
        <location evidence="1">Cell membrane</location>
        <topology evidence="1">Multi-pass membrane protein</topology>
    </subcellularLocation>
</comment>
<evidence type="ECO:0000256" key="1">
    <source>
        <dbReference type="ARBA" id="ARBA00004651"/>
    </source>
</evidence>
<sequence>MNSDNYHHAGGTHIHEVIGIVPQIILVLPFVIGLVIYFFAVINSNRRYRKWPFYRTVLWVIGVLCAIVAVAGPFAQRAHTDFTVHMLGHLLLGMLAPLLMVLSAPMTLALRTLNVTLARRLTRVLKSWPVRLLSDPIVASLLNIGGLWILYATDLYTAMHENITLHVLIHLHVFLAGYLFTLSMIYIDPTPHPTSYVYRATVLILALAAHGILSKYIYANPPSGIPVYQAEKGGMLMYYGGDTIDIVIIFLLCYQWYRATRPKTTVTMSRGQYKHF</sequence>
<comment type="caution">
    <text evidence="7">The sequence shown here is derived from an EMBL/GenBank/DDBJ whole genome shotgun (WGS) entry which is preliminary data.</text>
</comment>
<feature type="transmembrane region" description="Helical" evidence="6">
    <location>
        <begin position="238"/>
        <end position="257"/>
    </location>
</feature>
<evidence type="ECO:0000256" key="5">
    <source>
        <dbReference type="ARBA" id="ARBA00023136"/>
    </source>
</evidence>
<reference evidence="7 8" key="1">
    <citation type="submission" date="2024-09" db="EMBL/GenBank/DDBJ databases">
        <authorList>
            <person name="Sun Q."/>
            <person name="Mori K."/>
        </authorList>
    </citation>
    <scope>NUCLEOTIDE SEQUENCE [LARGE SCALE GENOMIC DNA]</scope>
    <source>
        <strain evidence="7 8">NCAIM B.02610</strain>
    </source>
</reference>
<proteinExistence type="predicted"/>
<keyword evidence="5 6" id="KW-0472">Membrane</keyword>
<name>A0ABV6KBC3_9BACI</name>
<keyword evidence="4 6" id="KW-1133">Transmembrane helix</keyword>
<evidence type="ECO:0000313" key="8">
    <source>
        <dbReference type="Proteomes" id="UP001589838"/>
    </source>
</evidence>
<protein>
    <submittedName>
        <fullName evidence="7">Cytochrome c oxidase assembly protein</fullName>
    </submittedName>
</protein>
<evidence type="ECO:0000313" key="7">
    <source>
        <dbReference type="EMBL" id="MFC0469393.1"/>
    </source>
</evidence>
<organism evidence="7 8">
    <name type="scientific">Halalkalibacter kiskunsagensis</name>
    <dbReference type="NCBI Taxonomy" id="1548599"/>
    <lineage>
        <taxon>Bacteria</taxon>
        <taxon>Bacillati</taxon>
        <taxon>Bacillota</taxon>
        <taxon>Bacilli</taxon>
        <taxon>Bacillales</taxon>
        <taxon>Bacillaceae</taxon>
        <taxon>Halalkalibacter</taxon>
    </lineage>
</organism>
<evidence type="ECO:0000256" key="4">
    <source>
        <dbReference type="ARBA" id="ARBA00022989"/>
    </source>
</evidence>
<feature type="transmembrane region" description="Helical" evidence="6">
    <location>
        <begin position="87"/>
        <end position="110"/>
    </location>
</feature>
<feature type="transmembrane region" description="Helical" evidence="6">
    <location>
        <begin position="20"/>
        <end position="41"/>
    </location>
</feature>
<dbReference type="Pfam" id="PF09678">
    <property type="entry name" value="Caa3_CtaG"/>
    <property type="match status" value="1"/>
</dbReference>
<feature type="transmembrane region" description="Helical" evidence="6">
    <location>
        <begin position="53"/>
        <end position="75"/>
    </location>
</feature>
<gene>
    <name evidence="7" type="ORF">ACFFHM_02270</name>
</gene>
<accession>A0ABV6KBC3</accession>
<feature type="transmembrane region" description="Helical" evidence="6">
    <location>
        <begin position="163"/>
        <end position="187"/>
    </location>
</feature>
<dbReference type="EMBL" id="JBHLUX010000005">
    <property type="protein sequence ID" value="MFC0469393.1"/>
    <property type="molecule type" value="Genomic_DNA"/>
</dbReference>
<dbReference type="Proteomes" id="UP001589838">
    <property type="component" value="Unassembled WGS sequence"/>
</dbReference>
<feature type="transmembrane region" description="Helical" evidence="6">
    <location>
        <begin position="130"/>
        <end position="151"/>
    </location>
</feature>
<dbReference type="InterPro" id="IPR019108">
    <property type="entry name" value="Caa3_assmbl_CtaG-rel"/>
</dbReference>
<keyword evidence="3 6" id="KW-0812">Transmembrane</keyword>
<keyword evidence="2" id="KW-1003">Cell membrane</keyword>
<keyword evidence="8" id="KW-1185">Reference proteome</keyword>